<proteinExistence type="predicted"/>
<organism evidence="1 2">
    <name type="scientific">Clonostachys rosea f. rosea IK726</name>
    <dbReference type="NCBI Taxonomy" id="1349383"/>
    <lineage>
        <taxon>Eukaryota</taxon>
        <taxon>Fungi</taxon>
        <taxon>Dikarya</taxon>
        <taxon>Ascomycota</taxon>
        <taxon>Pezizomycotina</taxon>
        <taxon>Sordariomycetes</taxon>
        <taxon>Hypocreomycetidae</taxon>
        <taxon>Hypocreales</taxon>
        <taxon>Bionectriaceae</taxon>
        <taxon>Clonostachys</taxon>
    </lineage>
</organism>
<dbReference type="EMBL" id="CADEHS020000009">
    <property type="protein sequence ID" value="CAG9945250.1"/>
    <property type="molecule type" value="Genomic_DNA"/>
</dbReference>
<sequence>MPTGARNPNINVQAADLAYITYSSGLTGSPKGVKHTHGDISNMLCSTMCELGCNETDRLLAITTVCSNIAVLELFLPLLCGASIVLARTADVSTPKALLGLMRQYRITTMQATPTIWQILVNQGLQEAPRLMNLICNCEAGGESSLMRGFGLELI</sequence>
<comment type="caution">
    <text evidence="1">The sequence shown here is derived from an EMBL/GenBank/DDBJ whole genome shotgun (WGS) entry which is preliminary data.</text>
</comment>
<evidence type="ECO:0000313" key="1">
    <source>
        <dbReference type="EMBL" id="CAG9945250.1"/>
    </source>
</evidence>
<reference evidence="1" key="1">
    <citation type="submission" date="2020-04" db="EMBL/GenBank/DDBJ databases">
        <authorList>
            <person name="Broberg M."/>
        </authorList>
    </citation>
    <scope>NUCLEOTIDE SEQUENCE</scope>
</reference>
<reference evidence="1" key="2">
    <citation type="submission" date="2021-10" db="EMBL/GenBank/DDBJ databases">
        <authorList>
            <person name="Piombo E."/>
        </authorList>
    </citation>
    <scope>NUCLEOTIDE SEQUENCE</scope>
</reference>
<keyword evidence="2" id="KW-1185">Reference proteome</keyword>
<name>A0ACA9TWA8_BIOOC</name>
<dbReference type="Proteomes" id="UP000836387">
    <property type="component" value="Unassembled WGS sequence"/>
</dbReference>
<accession>A0ACA9TWA8</accession>
<evidence type="ECO:0000313" key="2">
    <source>
        <dbReference type="Proteomes" id="UP000836387"/>
    </source>
</evidence>
<protein>
    <submittedName>
        <fullName evidence="1">Uncharacterized protein</fullName>
    </submittedName>
</protein>
<gene>
    <name evidence="1" type="ORF">CRV2_00011984</name>
</gene>